<comment type="function">
    <text evidence="15">Involved in base excision repair of DNA damaged by oxidation or by mutagenic agents. Acts as DNA glycosylase that recognizes and removes damaged bases. Has a preference for oxidized purines, such as 7,8-dihydro-8-oxoguanine (8-oxoG). Has AP (apurinic/apyrimidinic) lyase activity and introduces nicks in the DNA strand. Cleaves the DNA backbone by beta-delta elimination to generate a single-strand break at the site of the removed base with both 3'- and 5'-phosphates.</text>
</comment>
<comment type="catalytic activity">
    <reaction evidence="14 15">
        <text>2'-deoxyribonucleotide-(2'-deoxyribose 5'-phosphate)-2'-deoxyribonucleotide-DNA = a 3'-end 2'-deoxyribonucleotide-(2,3-dehydro-2,3-deoxyribose 5'-phosphate)-DNA + a 5'-end 5'-phospho-2'-deoxyribonucleoside-DNA + H(+)</text>
        <dbReference type="Rhea" id="RHEA:66592"/>
        <dbReference type="Rhea" id="RHEA-COMP:13180"/>
        <dbReference type="Rhea" id="RHEA-COMP:16897"/>
        <dbReference type="Rhea" id="RHEA-COMP:17067"/>
        <dbReference type="ChEBI" id="CHEBI:15378"/>
        <dbReference type="ChEBI" id="CHEBI:136412"/>
        <dbReference type="ChEBI" id="CHEBI:157695"/>
        <dbReference type="ChEBI" id="CHEBI:167181"/>
        <dbReference type="EC" id="4.2.99.18"/>
    </reaction>
</comment>
<dbReference type="NCBIfam" id="NF002211">
    <property type="entry name" value="PRK01103.1"/>
    <property type="match status" value="1"/>
</dbReference>
<proteinExistence type="inferred from homology"/>
<keyword evidence="10 15" id="KW-0234">DNA repair</keyword>
<dbReference type="EMBL" id="SLZW01000001">
    <property type="protein sequence ID" value="TCS65119.1"/>
    <property type="molecule type" value="Genomic_DNA"/>
</dbReference>
<dbReference type="SUPFAM" id="SSF57716">
    <property type="entry name" value="Glucocorticoid receptor-like (DNA-binding domain)"/>
    <property type="match status" value="1"/>
</dbReference>
<dbReference type="OrthoDB" id="9800855at2"/>
<dbReference type="HAMAP" id="MF_00103">
    <property type="entry name" value="Fapy_DNA_glycosyl"/>
    <property type="match status" value="1"/>
</dbReference>
<dbReference type="Pfam" id="PF01149">
    <property type="entry name" value="Fapy_DNA_glyco"/>
    <property type="match status" value="1"/>
</dbReference>
<dbReference type="Proteomes" id="UP000295304">
    <property type="component" value="Unassembled WGS sequence"/>
</dbReference>
<evidence type="ECO:0000256" key="4">
    <source>
        <dbReference type="ARBA" id="ARBA00022723"/>
    </source>
</evidence>
<evidence type="ECO:0000256" key="8">
    <source>
        <dbReference type="ARBA" id="ARBA00022833"/>
    </source>
</evidence>
<keyword evidence="12 15" id="KW-0511">Multifunctional enzyme</keyword>
<evidence type="ECO:0000256" key="3">
    <source>
        <dbReference type="ARBA" id="ARBA00011245"/>
    </source>
</evidence>
<dbReference type="SUPFAM" id="SSF81624">
    <property type="entry name" value="N-terminal domain of MutM-like DNA repair proteins"/>
    <property type="match status" value="1"/>
</dbReference>
<evidence type="ECO:0000256" key="9">
    <source>
        <dbReference type="ARBA" id="ARBA00023125"/>
    </source>
</evidence>
<dbReference type="Gene3D" id="3.20.190.10">
    <property type="entry name" value="MutM-like, N-terminal"/>
    <property type="match status" value="1"/>
</dbReference>
<feature type="active site" description="Proton donor; for delta-elimination activity" evidence="15">
    <location>
        <position position="272"/>
    </location>
</feature>
<dbReference type="PANTHER" id="PTHR22993:SF9">
    <property type="entry name" value="FORMAMIDOPYRIMIDINE-DNA GLYCOSYLASE"/>
    <property type="match status" value="1"/>
</dbReference>
<dbReference type="NCBIfam" id="TIGR00577">
    <property type="entry name" value="fpg"/>
    <property type="match status" value="1"/>
</dbReference>
<evidence type="ECO:0000256" key="5">
    <source>
        <dbReference type="ARBA" id="ARBA00022763"/>
    </source>
</evidence>
<evidence type="ECO:0000259" key="17">
    <source>
        <dbReference type="PROSITE" id="PS51068"/>
    </source>
</evidence>
<dbReference type="InterPro" id="IPR020629">
    <property type="entry name" value="FPG_Glyclase"/>
</dbReference>
<dbReference type="SUPFAM" id="SSF46946">
    <property type="entry name" value="S13-like H2TH domain"/>
    <property type="match status" value="1"/>
</dbReference>
<feature type="binding site" evidence="15">
    <location>
        <position position="95"/>
    </location>
    <ligand>
        <name>DNA</name>
        <dbReference type="ChEBI" id="CHEBI:16991"/>
    </ligand>
</feature>
<comment type="subunit">
    <text evidence="3 15">Monomer.</text>
</comment>
<evidence type="ECO:0000256" key="14">
    <source>
        <dbReference type="ARBA" id="ARBA00044632"/>
    </source>
</evidence>
<sequence length="282" mass="31147">MPELPEVETVRCGLVSSLEGRVLRRVTVRRAGLRKPFPNDFAARLTDARVIAVRRRAKYLLVDLSSDETLIWHLGMSGQVRIEGEADVKTPLGAHDHVVFETDRGVRVVFRDPRRFGLMALCATADVDRHPLLEKLGPEPTDRAFDGAFLAARLRGRKTSIKAALMDQSIIAGLGNIYVCESLYRAGLSPRRSAHTVQGGRATRLADAVRAVIAEAIAAGGSSLRDHRQTNGELGYFQHRFAVYGRVGERCPDCTCTPSHTGGIRRIVQNGRSTFYCATRQR</sequence>
<dbReference type="FunFam" id="1.10.8.50:FF:000003">
    <property type="entry name" value="Formamidopyrimidine-DNA glycosylase"/>
    <property type="match status" value="1"/>
</dbReference>
<dbReference type="GO" id="GO:0140078">
    <property type="term" value="F:class I DNA-(apurinic or apyrimidinic site) endonuclease activity"/>
    <property type="evidence" value="ECO:0007669"/>
    <property type="project" value="UniProtKB-EC"/>
</dbReference>
<evidence type="ECO:0000256" key="13">
    <source>
        <dbReference type="ARBA" id="ARBA00023295"/>
    </source>
</evidence>
<dbReference type="Gene3D" id="1.10.8.50">
    <property type="match status" value="1"/>
</dbReference>
<dbReference type="PANTHER" id="PTHR22993">
    <property type="entry name" value="FORMAMIDOPYRIMIDINE-DNA GLYCOSYLASE"/>
    <property type="match status" value="1"/>
</dbReference>
<dbReference type="AlphaFoldDB" id="A0A4R3JG43"/>
<keyword evidence="4 15" id="KW-0479">Metal-binding</keyword>
<dbReference type="PROSITE" id="PS51068">
    <property type="entry name" value="FPG_CAT"/>
    <property type="match status" value="1"/>
</dbReference>
<organism evidence="18 19">
    <name type="scientific">Varunaivibrio sulfuroxidans</name>
    <dbReference type="NCBI Taxonomy" id="1773489"/>
    <lineage>
        <taxon>Bacteria</taxon>
        <taxon>Pseudomonadati</taxon>
        <taxon>Pseudomonadota</taxon>
        <taxon>Alphaproteobacteria</taxon>
        <taxon>Rhodospirillales</taxon>
        <taxon>Magnetovibrionaceae</taxon>
        <taxon>Varunaivibrio</taxon>
    </lineage>
</organism>
<evidence type="ECO:0000256" key="7">
    <source>
        <dbReference type="ARBA" id="ARBA00022801"/>
    </source>
</evidence>
<evidence type="ECO:0000256" key="10">
    <source>
        <dbReference type="ARBA" id="ARBA00023204"/>
    </source>
</evidence>
<dbReference type="InterPro" id="IPR000214">
    <property type="entry name" value="Znf_DNA_glyclase/AP_lyase"/>
</dbReference>
<feature type="domain" description="Formamidopyrimidine-DNA glycosylase catalytic" evidence="17">
    <location>
        <begin position="2"/>
        <end position="117"/>
    </location>
</feature>
<accession>A0A4R3JG43</accession>
<comment type="caution">
    <text evidence="18">The sequence shown here is derived from an EMBL/GenBank/DDBJ whole genome shotgun (WGS) entry which is preliminary data.</text>
</comment>
<dbReference type="GO" id="GO:0034039">
    <property type="term" value="F:8-oxo-7,8-dihydroguanine DNA N-glycosylase activity"/>
    <property type="evidence" value="ECO:0007669"/>
    <property type="project" value="TreeGrafter"/>
</dbReference>
<evidence type="ECO:0000259" key="16">
    <source>
        <dbReference type="PROSITE" id="PS51066"/>
    </source>
</evidence>
<dbReference type="GO" id="GO:0003684">
    <property type="term" value="F:damaged DNA binding"/>
    <property type="evidence" value="ECO:0007669"/>
    <property type="project" value="InterPro"/>
</dbReference>
<dbReference type="CDD" id="cd08966">
    <property type="entry name" value="EcFpg-like_N"/>
    <property type="match status" value="1"/>
</dbReference>
<dbReference type="GO" id="GO:0006284">
    <property type="term" value="P:base-excision repair"/>
    <property type="evidence" value="ECO:0007669"/>
    <property type="project" value="InterPro"/>
</dbReference>
<evidence type="ECO:0000313" key="19">
    <source>
        <dbReference type="Proteomes" id="UP000295304"/>
    </source>
</evidence>
<keyword evidence="11 15" id="KW-0456">Lyase</keyword>
<name>A0A4R3JG43_9PROT</name>
<keyword evidence="9 15" id="KW-0238">DNA-binding</keyword>
<feature type="binding site" evidence="15">
    <location>
        <position position="114"/>
    </location>
    <ligand>
        <name>DNA</name>
        <dbReference type="ChEBI" id="CHEBI:16991"/>
    </ligand>
</feature>
<evidence type="ECO:0000313" key="18">
    <source>
        <dbReference type="EMBL" id="TCS65119.1"/>
    </source>
</evidence>
<comment type="cofactor">
    <cofactor evidence="15">
        <name>Zn(2+)</name>
        <dbReference type="ChEBI" id="CHEBI:29105"/>
    </cofactor>
    <text evidence="15">Binds 1 zinc ion per subunit.</text>
</comment>
<dbReference type="SMART" id="SM00898">
    <property type="entry name" value="Fapy_DNA_glyco"/>
    <property type="match status" value="1"/>
</dbReference>
<dbReference type="PROSITE" id="PS51066">
    <property type="entry name" value="ZF_FPG_2"/>
    <property type="match status" value="1"/>
</dbReference>
<protein>
    <recommendedName>
        <fullName evidence="15">Formamidopyrimidine-DNA glycosylase</fullName>
        <shortName evidence="15">Fapy-DNA glycosylase</shortName>
        <ecNumber evidence="15">3.2.2.23</ecNumber>
    </recommendedName>
    <alternativeName>
        <fullName evidence="15">DNA-(apurinic or apyrimidinic site) lyase MutM</fullName>
        <shortName evidence="15">AP lyase MutM</shortName>
        <ecNumber evidence="15">4.2.99.18</ecNumber>
    </alternativeName>
</protein>
<evidence type="ECO:0000256" key="12">
    <source>
        <dbReference type="ARBA" id="ARBA00023268"/>
    </source>
</evidence>
<gene>
    <name evidence="15" type="primary">mutM</name>
    <name evidence="15" type="synonym">fpg</name>
    <name evidence="18" type="ORF">EDD55_101453</name>
</gene>
<comment type="catalytic activity">
    <reaction evidence="1 15">
        <text>Hydrolysis of DNA containing ring-opened 7-methylguanine residues, releasing 2,6-diamino-4-hydroxy-5-(N-methyl)formamidopyrimidine.</text>
        <dbReference type="EC" id="3.2.2.23"/>
    </reaction>
</comment>
<evidence type="ECO:0000256" key="2">
    <source>
        <dbReference type="ARBA" id="ARBA00009409"/>
    </source>
</evidence>
<feature type="active site" description="Schiff-base intermediate with DNA" evidence="15">
    <location>
        <position position="2"/>
    </location>
</feature>
<feature type="active site" description="Proton donor; for beta-elimination activity" evidence="15">
    <location>
        <position position="58"/>
    </location>
</feature>
<comment type="similarity">
    <text evidence="2 15">Belongs to the FPG family.</text>
</comment>
<evidence type="ECO:0000256" key="6">
    <source>
        <dbReference type="ARBA" id="ARBA00022771"/>
    </source>
</evidence>
<evidence type="ECO:0000256" key="15">
    <source>
        <dbReference type="HAMAP-Rule" id="MF_00103"/>
    </source>
</evidence>
<feature type="domain" description="FPG-type" evidence="16">
    <location>
        <begin position="242"/>
        <end position="282"/>
    </location>
</feature>
<dbReference type="EC" id="3.2.2.23" evidence="15"/>
<keyword evidence="6 15" id="KW-0863">Zinc-finger</keyword>
<keyword evidence="8 15" id="KW-0862">Zinc</keyword>
<reference evidence="18 19" key="1">
    <citation type="submission" date="2019-03" db="EMBL/GenBank/DDBJ databases">
        <title>Genomic Encyclopedia of Type Strains, Phase IV (KMG-IV): sequencing the most valuable type-strain genomes for metagenomic binning, comparative biology and taxonomic classification.</title>
        <authorList>
            <person name="Goeker M."/>
        </authorList>
    </citation>
    <scope>NUCLEOTIDE SEQUENCE [LARGE SCALE GENOMIC DNA]</scope>
    <source>
        <strain evidence="18 19">DSM 101688</strain>
    </source>
</reference>
<evidence type="ECO:0000256" key="11">
    <source>
        <dbReference type="ARBA" id="ARBA00023239"/>
    </source>
</evidence>
<feature type="binding site" evidence="15">
    <location>
        <position position="157"/>
    </location>
    <ligand>
        <name>DNA</name>
        <dbReference type="ChEBI" id="CHEBI:16991"/>
    </ligand>
</feature>
<dbReference type="EC" id="4.2.99.18" evidence="15"/>
<keyword evidence="13 15" id="KW-0326">Glycosidase</keyword>
<keyword evidence="19" id="KW-1185">Reference proteome</keyword>
<dbReference type="SMART" id="SM01232">
    <property type="entry name" value="H2TH"/>
    <property type="match status" value="1"/>
</dbReference>
<keyword evidence="5 15" id="KW-0227">DNA damage</keyword>
<dbReference type="InterPro" id="IPR010979">
    <property type="entry name" value="Ribosomal_uS13-like_H2TH"/>
</dbReference>
<dbReference type="Pfam" id="PF06831">
    <property type="entry name" value="H2TH"/>
    <property type="match status" value="1"/>
</dbReference>
<evidence type="ECO:0000256" key="1">
    <source>
        <dbReference type="ARBA" id="ARBA00001668"/>
    </source>
</evidence>
<dbReference type="InterPro" id="IPR015886">
    <property type="entry name" value="H2TH_FPG"/>
</dbReference>
<feature type="active site" description="Proton donor" evidence="15">
    <location>
        <position position="3"/>
    </location>
</feature>
<dbReference type="InterPro" id="IPR012319">
    <property type="entry name" value="FPG_cat"/>
</dbReference>
<dbReference type="InterPro" id="IPR035937">
    <property type="entry name" value="FPG_N"/>
</dbReference>
<keyword evidence="7 15" id="KW-0378">Hydrolase</keyword>
<dbReference type="RefSeq" id="WP_132937830.1">
    <property type="nucleotide sequence ID" value="NZ_CP119676.1"/>
</dbReference>
<dbReference type="GO" id="GO:0008270">
    <property type="term" value="F:zinc ion binding"/>
    <property type="evidence" value="ECO:0007669"/>
    <property type="project" value="UniProtKB-UniRule"/>
</dbReference>